<evidence type="ECO:0000256" key="6">
    <source>
        <dbReference type="ARBA" id="ARBA00022989"/>
    </source>
</evidence>
<keyword evidence="10" id="KW-0670">Pyruvate</keyword>
<comment type="caution">
    <text evidence="10">The sequence shown here is derived from an EMBL/GenBank/DDBJ whole genome shotgun (WGS) entry which is preliminary data.</text>
</comment>
<evidence type="ECO:0000313" key="10">
    <source>
        <dbReference type="EMBL" id="KAK3278731.1"/>
    </source>
</evidence>
<evidence type="ECO:0000256" key="5">
    <source>
        <dbReference type="ARBA" id="ARBA00022792"/>
    </source>
</evidence>
<keyword evidence="6" id="KW-1133">Transmembrane helix</keyword>
<reference evidence="10 11" key="1">
    <citation type="journal article" date="2015" name="Genome Biol. Evol.">
        <title>Comparative Genomics of a Bacterivorous Green Alga Reveals Evolutionary Causalities and Consequences of Phago-Mixotrophic Mode of Nutrition.</title>
        <authorList>
            <person name="Burns J.A."/>
            <person name="Paasch A."/>
            <person name="Narechania A."/>
            <person name="Kim E."/>
        </authorList>
    </citation>
    <scope>NUCLEOTIDE SEQUENCE [LARGE SCALE GENOMIC DNA]</scope>
    <source>
        <strain evidence="10 11">PLY_AMNH</strain>
    </source>
</reference>
<keyword evidence="5 9" id="KW-0999">Mitochondrion inner membrane</keyword>
<dbReference type="AlphaFoldDB" id="A0AAE0LAZ5"/>
<proteinExistence type="inferred from homology"/>
<comment type="function">
    <text evidence="9">Mediates the uptake of pyruvate into mitochondria.</text>
</comment>
<dbReference type="PANTHER" id="PTHR14154">
    <property type="entry name" value="UPF0041 BRAIN PROTEIN 44-RELATED"/>
    <property type="match status" value="1"/>
</dbReference>
<evidence type="ECO:0000313" key="11">
    <source>
        <dbReference type="Proteomes" id="UP001190700"/>
    </source>
</evidence>
<evidence type="ECO:0000256" key="4">
    <source>
        <dbReference type="ARBA" id="ARBA00022692"/>
    </source>
</evidence>
<comment type="similarity">
    <text evidence="2 9">Belongs to the mitochondrial pyruvate carrier (MPC) (TC 2.A.105) family.</text>
</comment>
<sequence>MVMEKMRSFWNHPAGPKTVFFWAPTMKWGIIAANINDFSKPVDNLSYPQQLAVTLTGVIWMRYSTQIIPINYNLMTVNAVMAVTGSYQLMRKITSDYGEKKVEA</sequence>
<evidence type="ECO:0000256" key="3">
    <source>
        <dbReference type="ARBA" id="ARBA00022448"/>
    </source>
</evidence>
<comment type="subcellular location">
    <subcellularLocation>
        <location evidence="1 9">Mitochondrion inner membrane</location>
        <topology evidence="1 9">Multi-pass membrane protein</topology>
    </subcellularLocation>
</comment>
<dbReference type="Proteomes" id="UP001190700">
    <property type="component" value="Unassembled WGS sequence"/>
</dbReference>
<keyword evidence="3 9" id="KW-0813">Transport</keyword>
<keyword evidence="11" id="KW-1185">Reference proteome</keyword>
<name>A0AAE0LAZ5_9CHLO</name>
<evidence type="ECO:0000256" key="9">
    <source>
        <dbReference type="RuleBase" id="RU363100"/>
    </source>
</evidence>
<accession>A0AAE0LAZ5</accession>
<dbReference type="InterPro" id="IPR005336">
    <property type="entry name" value="MPC"/>
</dbReference>
<protein>
    <recommendedName>
        <fullName evidence="9">Mitochondrial pyruvate carrier</fullName>
    </recommendedName>
</protein>
<dbReference type="Pfam" id="PF03650">
    <property type="entry name" value="MPC"/>
    <property type="match status" value="1"/>
</dbReference>
<dbReference type="GO" id="GO:0005743">
    <property type="term" value="C:mitochondrial inner membrane"/>
    <property type="evidence" value="ECO:0007669"/>
    <property type="project" value="UniProtKB-SubCell"/>
</dbReference>
<keyword evidence="4" id="KW-0812">Transmembrane</keyword>
<keyword evidence="7 9" id="KW-0496">Mitochondrion</keyword>
<dbReference type="GO" id="GO:0006850">
    <property type="term" value="P:pyruvate import into mitochondria"/>
    <property type="evidence" value="ECO:0007669"/>
    <property type="project" value="InterPro"/>
</dbReference>
<evidence type="ECO:0000256" key="2">
    <source>
        <dbReference type="ARBA" id="ARBA00006416"/>
    </source>
</evidence>
<evidence type="ECO:0000256" key="1">
    <source>
        <dbReference type="ARBA" id="ARBA00004448"/>
    </source>
</evidence>
<evidence type="ECO:0000256" key="7">
    <source>
        <dbReference type="ARBA" id="ARBA00023128"/>
    </source>
</evidence>
<organism evidence="10 11">
    <name type="scientific">Cymbomonas tetramitiformis</name>
    <dbReference type="NCBI Taxonomy" id="36881"/>
    <lineage>
        <taxon>Eukaryota</taxon>
        <taxon>Viridiplantae</taxon>
        <taxon>Chlorophyta</taxon>
        <taxon>Pyramimonadophyceae</taxon>
        <taxon>Pyramimonadales</taxon>
        <taxon>Pyramimonadaceae</taxon>
        <taxon>Cymbomonas</taxon>
    </lineage>
</organism>
<dbReference type="EMBL" id="LGRX02005303">
    <property type="protein sequence ID" value="KAK3278731.1"/>
    <property type="molecule type" value="Genomic_DNA"/>
</dbReference>
<keyword evidence="8" id="KW-0472">Membrane</keyword>
<gene>
    <name evidence="10" type="ORF">CYMTET_13345</name>
</gene>
<evidence type="ECO:0000256" key="8">
    <source>
        <dbReference type="ARBA" id="ARBA00023136"/>
    </source>
</evidence>